<dbReference type="EMBL" id="AAWS01000059">
    <property type="protein sequence ID" value="EAY24896.1"/>
    <property type="molecule type" value="Genomic_DNA"/>
</dbReference>
<name>A1ZXM1_MICM2</name>
<keyword evidence="2" id="KW-1185">Reference proteome</keyword>
<dbReference type="AlphaFoldDB" id="A1ZXM1"/>
<evidence type="ECO:0000313" key="1">
    <source>
        <dbReference type="EMBL" id="EAY24896.1"/>
    </source>
</evidence>
<evidence type="ECO:0000313" key="2">
    <source>
        <dbReference type="Proteomes" id="UP000004095"/>
    </source>
</evidence>
<proteinExistence type="predicted"/>
<comment type="caution">
    <text evidence="1">The sequence shown here is derived from an EMBL/GenBank/DDBJ whole genome shotgun (WGS) entry which is preliminary data.</text>
</comment>
<sequence>MVFFRDNLFQGDSFNCSEEIYTLQTQKQVDSMFCFAAKTVF</sequence>
<gene>
    <name evidence="1" type="ORF">M23134_05871</name>
</gene>
<protein>
    <submittedName>
        <fullName evidence="1">Uncharacterized protein</fullName>
    </submittedName>
</protein>
<dbReference type="Proteomes" id="UP000004095">
    <property type="component" value="Unassembled WGS sequence"/>
</dbReference>
<accession>A1ZXM1</accession>
<reference evidence="1 2" key="1">
    <citation type="submission" date="2007-01" db="EMBL/GenBank/DDBJ databases">
        <authorList>
            <person name="Haygood M."/>
            <person name="Podell S."/>
            <person name="Anderson C."/>
            <person name="Hopkinson B."/>
            <person name="Roe K."/>
            <person name="Barbeau K."/>
            <person name="Gaasterland T."/>
            <person name="Ferriera S."/>
            <person name="Johnson J."/>
            <person name="Kravitz S."/>
            <person name="Beeson K."/>
            <person name="Sutton G."/>
            <person name="Rogers Y.-H."/>
            <person name="Friedman R."/>
            <person name="Frazier M."/>
            <person name="Venter J.C."/>
        </authorList>
    </citation>
    <scope>NUCLEOTIDE SEQUENCE [LARGE SCALE GENOMIC DNA]</scope>
    <source>
        <strain evidence="1 2">ATCC 23134</strain>
    </source>
</reference>
<organism evidence="1 2">
    <name type="scientific">Microscilla marina ATCC 23134</name>
    <dbReference type="NCBI Taxonomy" id="313606"/>
    <lineage>
        <taxon>Bacteria</taxon>
        <taxon>Pseudomonadati</taxon>
        <taxon>Bacteroidota</taxon>
        <taxon>Cytophagia</taxon>
        <taxon>Cytophagales</taxon>
        <taxon>Microscillaceae</taxon>
        <taxon>Microscilla</taxon>
    </lineage>
</organism>